<keyword evidence="1" id="KW-1133">Transmembrane helix</keyword>
<gene>
    <name evidence="2" type="ORF">S03H2_01073</name>
</gene>
<evidence type="ECO:0000256" key="1">
    <source>
        <dbReference type="SAM" id="Phobius"/>
    </source>
</evidence>
<keyword evidence="1" id="KW-0812">Transmembrane</keyword>
<reference evidence="2" key="1">
    <citation type="journal article" date="2014" name="Front. Microbiol.">
        <title>High frequency of phylogenetically diverse reductive dehalogenase-homologous genes in deep subseafloor sedimentary metagenomes.</title>
        <authorList>
            <person name="Kawai M."/>
            <person name="Futagami T."/>
            <person name="Toyoda A."/>
            <person name="Takaki Y."/>
            <person name="Nishi S."/>
            <person name="Hori S."/>
            <person name="Arai W."/>
            <person name="Tsubouchi T."/>
            <person name="Morono Y."/>
            <person name="Uchiyama I."/>
            <person name="Ito T."/>
            <person name="Fujiyama A."/>
            <person name="Inagaki F."/>
            <person name="Takami H."/>
        </authorList>
    </citation>
    <scope>NUCLEOTIDE SEQUENCE</scope>
    <source>
        <strain evidence="2">Expedition CK06-06</strain>
    </source>
</reference>
<accession>X1DEI6</accession>
<name>X1DEI6_9ZZZZ</name>
<evidence type="ECO:0000313" key="2">
    <source>
        <dbReference type="EMBL" id="GAH19211.1"/>
    </source>
</evidence>
<comment type="caution">
    <text evidence="2">The sequence shown here is derived from an EMBL/GenBank/DDBJ whole genome shotgun (WGS) entry which is preliminary data.</text>
</comment>
<feature type="transmembrane region" description="Helical" evidence="1">
    <location>
        <begin position="7"/>
        <end position="27"/>
    </location>
</feature>
<proteinExistence type="predicted"/>
<organism evidence="2">
    <name type="scientific">marine sediment metagenome</name>
    <dbReference type="NCBI Taxonomy" id="412755"/>
    <lineage>
        <taxon>unclassified sequences</taxon>
        <taxon>metagenomes</taxon>
        <taxon>ecological metagenomes</taxon>
    </lineage>
</organism>
<dbReference type="EMBL" id="BARU01000289">
    <property type="protein sequence ID" value="GAH19211.1"/>
    <property type="molecule type" value="Genomic_DNA"/>
</dbReference>
<protein>
    <submittedName>
        <fullName evidence="2">Uncharacterized protein</fullName>
    </submittedName>
</protein>
<sequence length="103" mass="11515">MLLALKYLTCYLGAMVSVIMILTTVVSVVISPLGLMLVILLAVMTLSLIRVMHPPAPPYRITLLFRQVRIRLGLLPNLNYIDVKTEVDDHLTAAARTLMRLEV</sequence>
<keyword evidence="1" id="KW-0472">Membrane</keyword>
<dbReference type="AlphaFoldDB" id="X1DEI6"/>
<feature type="transmembrane region" description="Helical" evidence="1">
    <location>
        <begin position="33"/>
        <end position="52"/>
    </location>
</feature>